<comment type="caution">
    <text evidence="3">The sequence shown here is derived from an EMBL/GenBank/DDBJ whole genome shotgun (WGS) entry which is preliminary data.</text>
</comment>
<dbReference type="Proteomes" id="UP001500655">
    <property type="component" value="Unassembled WGS sequence"/>
</dbReference>
<organism evidence="3 4">
    <name type="scientific">Luedemannella helvata</name>
    <dbReference type="NCBI Taxonomy" id="349315"/>
    <lineage>
        <taxon>Bacteria</taxon>
        <taxon>Bacillati</taxon>
        <taxon>Actinomycetota</taxon>
        <taxon>Actinomycetes</taxon>
        <taxon>Micromonosporales</taxon>
        <taxon>Micromonosporaceae</taxon>
        <taxon>Luedemannella</taxon>
    </lineage>
</organism>
<proteinExistence type="predicted"/>
<dbReference type="InterPro" id="IPR029063">
    <property type="entry name" value="SAM-dependent_MTases_sf"/>
</dbReference>
<evidence type="ECO:0000256" key="1">
    <source>
        <dbReference type="ARBA" id="ARBA00022679"/>
    </source>
</evidence>
<name>A0ABP4WK39_9ACTN</name>
<evidence type="ECO:0000313" key="4">
    <source>
        <dbReference type="Proteomes" id="UP001500655"/>
    </source>
</evidence>
<dbReference type="SUPFAM" id="SSF53335">
    <property type="entry name" value="S-adenosyl-L-methionine-dependent methyltransferases"/>
    <property type="match status" value="1"/>
</dbReference>
<gene>
    <name evidence="3" type="ORF">GCM10009681_27180</name>
</gene>
<dbReference type="EMBL" id="BAAALS010000011">
    <property type="protein sequence ID" value="GAA1754550.1"/>
    <property type="molecule type" value="Genomic_DNA"/>
</dbReference>
<protein>
    <recommendedName>
        <fullName evidence="2">Methyltransferase domain-containing protein</fullName>
    </recommendedName>
</protein>
<evidence type="ECO:0000313" key="3">
    <source>
        <dbReference type="EMBL" id="GAA1754550.1"/>
    </source>
</evidence>
<reference evidence="4" key="1">
    <citation type="journal article" date="2019" name="Int. J. Syst. Evol. Microbiol.">
        <title>The Global Catalogue of Microorganisms (GCM) 10K type strain sequencing project: providing services to taxonomists for standard genome sequencing and annotation.</title>
        <authorList>
            <consortium name="The Broad Institute Genomics Platform"/>
            <consortium name="The Broad Institute Genome Sequencing Center for Infectious Disease"/>
            <person name="Wu L."/>
            <person name="Ma J."/>
        </authorList>
    </citation>
    <scope>NUCLEOTIDE SEQUENCE [LARGE SCALE GENOMIC DNA]</scope>
    <source>
        <strain evidence="4">JCM 13249</strain>
    </source>
</reference>
<dbReference type="PANTHER" id="PTHR43861">
    <property type="entry name" value="TRANS-ACONITATE 2-METHYLTRANSFERASE-RELATED"/>
    <property type="match status" value="1"/>
</dbReference>
<accession>A0ABP4WK39</accession>
<sequence>MKSLLGSVPLYVGLQKAVGAHRVRYLALERLDLKDGDVILDVGCGPAYYFDRLPNVKYYGFDTSERYIDHARKQFGARGEFRCEIFTEEHLPDLPPVDKVILMGLLHHLTDEQCRHLLDLSARALAPTGEVMSIDPTFEPKQNPIAKWMSANDRGEHVRHPEGFVALAKESFGDIEGEIVNDITRVPTTTWLMRMRKPLVTAGN</sequence>
<evidence type="ECO:0000259" key="2">
    <source>
        <dbReference type="Pfam" id="PF13649"/>
    </source>
</evidence>
<dbReference type="InterPro" id="IPR041698">
    <property type="entry name" value="Methyltransf_25"/>
</dbReference>
<dbReference type="Gene3D" id="3.40.50.150">
    <property type="entry name" value="Vaccinia Virus protein VP39"/>
    <property type="match status" value="1"/>
</dbReference>
<keyword evidence="1" id="KW-0808">Transferase</keyword>
<dbReference type="Pfam" id="PF13649">
    <property type="entry name" value="Methyltransf_25"/>
    <property type="match status" value="1"/>
</dbReference>
<dbReference type="CDD" id="cd02440">
    <property type="entry name" value="AdoMet_MTases"/>
    <property type="match status" value="1"/>
</dbReference>
<keyword evidence="4" id="KW-1185">Reference proteome</keyword>
<feature type="domain" description="Methyltransferase" evidence="2">
    <location>
        <begin position="39"/>
        <end position="129"/>
    </location>
</feature>